<dbReference type="Pfam" id="PF00486">
    <property type="entry name" value="Trans_reg_C"/>
    <property type="match status" value="1"/>
</dbReference>
<evidence type="ECO:0000256" key="3">
    <source>
        <dbReference type="SAM" id="Phobius"/>
    </source>
</evidence>
<dbReference type="PROSITE" id="PS51755">
    <property type="entry name" value="OMPR_PHOB"/>
    <property type="match status" value="1"/>
</dbReference>
<dbReference type="InterPro" id="IPR036388">
    <property type="entry name" value="WH-like_DNA-bd_sf"/>
</dbReference>
<dbReference type="InterPro" id="IPR016032">
    <property type="entry name" value="Sig_transdc_resp-reg_C-effctor"/>
</dbReference>
<evidence type="ECO:0000313" key="5">
    <source>
        <dbReference type="EMBL" id="MFK3862804.1"/>
    </source>
</evidence>
<dbReference type="PANTHER" id="PTHR36842:SF1">
    <property type="entry name" value="PROTEIN TOLB"/>
    <property type="match status" value="1"/>
</dbReference>
<feature type="transmembrane region" description="Helical" evidence="3">
    <location>
        <begin position="129"/>
        <end position="146"/>
    </location>
</feature>
<evidence type="ECO:0000256" key="2">
    <source>
        <dbReference type="PROSITE-ProRule" id="PRU01091"/>
    </source>
</evidence>
<gene>
    <name evidence="5" type="ORF">ACI2JU_02825</name>
</gene>
<dbReference type="Gene3D" id="2.120.10.30">
    <property type="entry name" value="TolB, C-terminal domain"/>
    <property type="match status" value="1"/>
</dbReference>
<comment type="caution">
    <text evidence="5">The sequence shown here is derived from an EMBL/GenBank/DDBJ whole genome shotgun (WGS) entry which is preliminary data.</text>
</comment>
<dbReference type="InterPro" id="IPR011042">
    <property type="entry name" value="6-blade_b-propeller_TolB-like"/>
</dbReference>
<dbReference type="RefSeq" id="WP_404674675.1">
    <property type="nucleotide sequence ID" value="NZ_JBJDOT010000003.1"/>
</dbReference>
<organism evidence="5 6">
    <name type="scientific">Pseudoalteromonas rhizosphaerae</name>
    <dbReference type="NCBI Taxonomy" id="2518973"/>
    <lineage>
        <taxon>Bacteria</taxon>
        <taxon>Pseudomonadati</taxon>
        <taxon>Pseudomonadota</taxon>
        <taxon>Gammaproteobacteria</taxon>
        <taxon>Alteromonadales</taxon>
        <taxon>Pseudoalteromonadaceae</taxon>
        <taxon>Pseudoalteromonas</taxon>
    </lineage>
</organism>
<keyword evidence="3" id="KW-1133">Transmembrane helix</keyword>
<keyword evidence="3" id="KW-0812">Transmembrane</keyword>
<reference evidence="5 6" key="1">
    <citation type="submission" date="2024-11" db="EMBL/GenBank/DDBJ databases">
        <title>The Natural Products Discovery Center: Release of the First 8490 Sequenced Strains for Exploring Actinobacteria Biosynthetic Diversity.</title>
        <authorList>
            <person name="Kalkreuter E."/>
            <person name="Kautsar S.A."/>
            <person name="Yang D."/>
            <person name="Bader C.D."/>
            <person name="Teijaro C.N."/>
            <person name="Fluegel L."/>
            <person name="Davis C.M."/>
            <person name="Simpson J.R."/>
            <person name="Lauterbach L."/>
            <person name="Steele A.D."/>
            <person name="Gui C."/>
            <person name="Meng S."/>
            <person name="Li G."/>
            <person name="Viehrig K."/>
            <person name="Ye F."/>
            <person name="Su P."/>
            <person name="Kiefer A.F."/>
            <person name="Nichols A."/>
            <person name="Cepeda A.J."/>
            <person name="Yan W."/>
            <person name="Fan B."/>
            <person name="Jiang Y."/>
            <person name="Adhikari A."/>
            <person name="Zheng C.-J."/>
            <person name="Schuster L."/>
            <person name="Cowan T.M."/>
            <person name="Smanski M.J."/>
            <person name="Chevrette M.G."/>
            <person name="De Carvalho L.P.S."/>
            <person name="Shen B."/>
        </authorList>
    </citation>
    <scope>NUCLEOTIDE SEQUENCE [LARGE SCALE GENOMIC DNA]</scope>
    <source>
        <strain evidence="5 6">NPDC078403</strain>
    </source>
</reference>
<dbReference type="CDD" id="cd00383">
    <property type="entry name" value="trans_reg_C"/>
    <property type="match status" value="1"/>
</dbReference>
<dbReference type="SMART" id="SM00862">
    <property type="entry name" value="Trans_reg_C"/>
    <property type="match status" value="1"/>
</dbReference>
<evidence type="ECO:0000256" key="1">
    <source>
        <dbReference type="ARBA" id="ARBA00023125"/>
    </source>
</evidence>
<keyword evidence="3" id="KW-0472">Membrane</keyword>
<name>A0ABW8KVB5_9GAMM</name>
<dbReference type="SUPFAM" id="SSF46894">
    <property type="entry name" value="C-terminal effector domain of the bipartite response regulators"/>
    <property type="match status" value="1"/>
</dbReference>
<feature type="domain" description="OmpR/PhoB-type" evidence="4">
    <location>
        <begin position="1"/>
        <end position="98"/>
    </location>
</feature>
<proteinExistence type="predicted"/>
<evidence type="ECO:0000313" key="6">
    <source>
        <dbReference type="Proteomes" id="UP001620262"/>
    </source>
</evidence>
<dbReference type="EMBL" id="JBJDOT010000003">
    <property type="protein sequence ID" value="MFK3862804.1"/>
    <property type="molecule type" value="Genomic_DNA"/>
</dbReference>
<dbReference type="InterPro" id="IPR001867">
    <property type="entry name" value="OmpR/PhoB-type_DNA-bd"/>
</dbReference>
<keyword evidence="1 2" id="KW-0238">DNA-binding</keyword>
<keyword evidence="6" id="KW-1185">Reference proteome</keyword>
<dbReference type="PANTHER" id="PTHR36842">
    <property type="entry name" value="PROTEIN TOLB HOMOLOG"/>
    <property type="match status" value="1"/>
</dbReference>
<protein>
    <submittedName>
        <fullName evidence="5">Winged helix-turn-helix domain-containing protein</fullName>
    </submittedName>
</protein>
<dbReference type="SUPFAM" id="SSF69322">
    <property type="entry name" value="Tricorn protease domain 2"/>
    <property type="match status" value="1"/>
</dbReference>
<dbReference type="Gene3D" id="1.10.10.10">
    <property type="entry name" value="Winged helix-like DNA-binding domain superfamily/Winged helix DNA-binding domain"/>
    <property type="match status" value="1"/>
</dbReference>
<sequence>MLIQLGEYCLDTDGMSLQFDKQVVTLEPQVFAVLMYLIEHHERYISIDELHENLWKDRCVSDAAVRRIISKIRLVLNDDHKNPKYLQSLSKRGYKLICPVSKFSTLSVSEDSKKLSSTESNNTKKTKTFLLFAIIALLISLAYFIYENIDDESHVVTKVIDSIISDKKALVVSNDGRFIAFTSKLRRGNDYQIYLKDQDSQTVKVLVDDTRLPGGLAFSRDGNYLFFSDNVGDAASLKRVALKSKEYEIDVLVTHFYFISDVFIDENESKVIYFSAQKSRESAMLIYKFNTDAGLVEEVTSVSQKGEHDSRADISPDSGKLVVLRVYMDSKRNFIRVLDLKAGSVLFQYDQNEVIYDVHWLDDEHIVLLDDKKLAKINVKTGRLDEIATTGQGIISLDVVIPNMLFAIRDTYGISTITEKKLPLSNFKDIELFHGEQSGQRRIVDYQTLGDKVWAIEKLKGISDLASYKKQKPKEKVVFLSTKKSLELIAPSLSGQYVLIKLQGRIAILSTLNNNLTYISKTDELIGDIAFSEDEKSILYTRKSNGEWLVFEYSIKEETESILFEGYRFVRQFKGGYLLGDNTGKLSRFDVNLKTIKPLQITVSKEKNTNWDVVNGKILWSSHNLINTTFNEIDIDDVDGSSLSSKTFDFSVIRPNFYVDKINNTVVVERLGSRTSEIITIEIQ</sequence>
<dbReference type="Proteomes" id="UP001620262">
    <property type="component" value="Unassembled WGS sequence"/>
</dbReference>
<accession>A0ABW8KVB5</accession>
<feature type="DNA-binding region" description="OmpR/PhoB-type" evidence="2">
    <location>
        <begin position="1"/>
        <end position="98"/>
    </location>
</feature>
<evidence type="ECO:0000259" key="4">
    <source>
        <dbReference type="PROSITE" id="PS51755"/>
    </source>
</evidence>